<dbReference type="PROSITE" id="PS50801">
    <property type="entry name" value="STAS"/>
    <property type="match status" value="1"/>
</dbReference>
<organism evidence="7 8">
    <name type="scientific">Neolewinella maritima</name>
    <dbReference type="NCBI Taxonomy" id="1383882"/>
    <lineage>
        <taxon>Bacteria</taxon>
        <taxon>Pseudomonadati</taxon>
        <taxon>Bacteroidota</taxon>
        <taxon>Saprospiria</taxon>
        <taxon>Saprospirales</taxon>
        <taxon>Lewinellaceae</taxon>
        <taxon>Neolewinella</taxon>
    </lineage>
</organism>
<dbReference type="InterPro" id="IPR001902">
    <property type="entry name" value="SLC26A/SulP_fam"/>
</dbReference>
<feature type="transmembrane region" description="Helical" evidence="5">
    <location>
        <begin position="290"/>
        <end position="310"/>
    </location>
</feature>
<proteinExistence type="predicted"/>
<protein>
    <submittedName>
        <fullName evidence="7">Sulfate transporter</fullName>
    </submittedName>
</protein>
<dbReference type="Gene3D" id="3.30.750.24">
    <property type="entry name" value="STAS domain"/>
    <property type="match status" value="1"/>
</dbReference>
<evidence type="ECO:0000256" key="4">
    <source>
        <dbReference type="ARBA" id="ARBA00023136"/>
    </source>
</evidence>
<dbReference type="Pfam" id="PF01740">
    <property type="entry name" value="STAS"/>
    <property type="match status" value="1"/>
</dbReference>
<evidence type="ECO:0000259" key="6">
    <source>
        <dbReference type="PROSITE" id="PS50801"/>
    </source>
</evidence>
<dbReference type="EMBL" id="CAKLPZ010000002">
    <property type="protein sequence ID" value="CAH1000651.1"/>
    <property type="molecule type" value="Genomic_DNA"/>
</dbReference>
<evidence type="ECO:0000256" key="2">
    <source>
        <dbReference type="ARBA" id="ARBA00022692"/>
    </source>
</evidence>
<feature type="transmembrane region" description="Helical" evidence="5">
    <location>
        <begin position="23"/>
        <end position="43"/>
    </location>
</feature>
<feature type="transmembrane region" description="Helical" evidence="5">
    <location>
        <begin position="73"/>
        <end position="92"/>
    </location>
</feature>
<dbReference type="InterPro" id="IPR011547">
    <property type="entry name" value="SLC26A/SulP_dom"/>
</dbReference>
<dbReference type="PANTHER" id="PTHR11814">
    <property type="entry name" value="SULFATE TRANSPORTER"/>
    <property type="match status" value="1"/>
</dbReference>
<comment type="caution">
    <text evidence="7">The sequence shown here is derived from an EMBL/GenBank/DDBJ whole genome shotgun (WGS) entry which is preliminary data.</text>
</comment>
<dbReference type="InterPro" id="IPR036513">
    <property type="entry name" value="STAS_dom_sf"/>
</dbReference>
<feature type="transmembrane region" description="Helical" evidence="5">
    <location>
        <begin position="177"/>
        <end position="195"/>
    </location>
</feature>
<comment type="subcellular location">
    <subcellularLocation>
        <location evidence="1">Membrane</location>
        <topology evidence="1">Multi-pass membrane protein</topology>
    </subcellularLocation>
</comment>
<accession>A0ABN8F1M8</accession>
<evidence type="ECO:0000256" key="3">
    <source>
        <dbReference type="ARBA" id="ARBA00022989"/>
    </source>
</evidence>
<reference evidence="7" key="1">
    <citation type="submission" date="2021-12" db="EMBL/GenBank/DDBJ databases">
        <authorList>
            <person name="Rodrigo-Torres L."/>
            <person name="Arahal R. D."/>
            <person name="Lucena T."/>
        </authorList>
    </citation>
    <scope>NUCLEOTIDE SEQUENCE</scope>
    <source>
        <strain evidence="7">CECT 8419</strain>
    </source>
</reference>
<feature type="transmembrane region" description="Helical" evidence="5">
    <location>
        <begin position="384"/>
        <end position="415"/>
    </location>
</feature>
<feature type="transmembrane region" description="Helical" evidence="5">
    <location>
        <begin position="131"/>
        <end position="153"/>
    </location>
</feature>
<evidence type="ECO:0000256" key="5">
    <source>
        <dbReference type="SAM" id="Phobius"/>
    </source>
</evidence>
<evidence type="ECO:0000256" key="1">
    <source>
        <dbReference type="ARBA" id="ARBA00004141"/>
    </source>
</evidence>
<dbReference type="InterPro" id="IPR002645">
    <property type="entry name" value="STAS_dom"/>
</dbReference>
<dbReference type="RefSeq" id="WP_238750688.1">
    <property type="nucleotide sequence ID" value="NZ_CAKLPZ010000002.1"/>
</dbReference>
<feature type="transmembrane region" description="Helical" evidence="5">
    <location>
        <begin position="247"/>
        <end position="269"/>
    </location>
</feature>
<keyword evidence="8" id="KW-1185">Reference proteome</keyword>
<feature type="transmembrane region" description="Helical" evidence="5">
    <location>
        <begin position="49"/>
        <end position="66"/>
    </location>
</feature>
<keyword evidence="4 5" id="KW-0472">Membrane</keyword>
<evidence type="ECO:0000313" key="8">
    <source>
        <dbReference type="Proteomes" id="UP000837803"/>
    </source>
</evidence>
<feature type="transmembrane region" description="Helical" evidence="5">
    <location>
        <begin position="98"/>
        <end position="119"/>
    </location>
</feature>
<keyword evidence="3 5" id="KW-1133">Transmembrane helix</keyword>
<dbReference type="SUPFAM" id="SSF52091">
    <property type="entry name" value="SpoIIaa-like"/>
    <property type="match status" value="1"/>
</dbReference>
<dbReference type="Proteomes" id="UP000837803">
    <property type="component" value="Unassembled WGS sequence"/>
</dbReference>
<keyword evidence="2 5" id="KW-0812">Transmembrane</keyword>
<feature type="transmembrane region" description="Helical" evidence="5">
    <location>
        <begin position="330"/>
        <end position="363"/>
    </location>
</feature>
<dbReference type="CDD" id="cd07042">
    <property type="entry name" value="STAS_SulP_like_sulfate_transporter"/>
    <property type="match status" value="1"/>
</dbReference>
<feature type="domain" description="STAS" evidence="6">
    <location>
        <begin position="439"/>
        <end position="554"/>
    </location>
</feature>
<evidence type="ECO:0000313" key="7">
    <source>
        <dbReference type="EMBL" id="CAH1000651.1"/>
    </source>
</evidence>
<feature type="transmembrane region" description="Helical" evidence="5">
    <location>
        <begin position="202"/>
        <end position="219"/>
    </location>
</feature>
<dbReference type="Pfam" id="PF00916">
    <property type="entry name" value="Sulfate_transp"/>
    <property type="match status" value="1"/>
</dbReference>
<gene>
    <name evidence="7" type="ORF">LEM8419_01785</name>
</gene>
<name>A0ABN8F1M8_9BACT</name>
<sequence>MSFLHSWFPLPADYRRGGIRRDAVAGLTLGVVLIPQAMAYGLLAGVEPVYGLYAALIPLLVYTLLASTPHVSVGPTALASLLCLNGLAGVAEVGTPEYLGYAVLLAGLTGLIQLLFGVLRLGGLVSLLSRPVLSGFVSAAAVLIVASQIKLLLGLDMPRTAYLYDTVVEVVRHLNTWQWPTAALGLGTLLLLLAGKRWTPRAPVLLFCIVAATLLVYLLRLDRVGGIAVVGAIPAGLPGFAVPEMNWSTALALLPTALILALISFVETLSIGNTFATRHGYYRIKPNRELVALGVSKILGSFFGAIPTSASFSRSAVVEEGGGRGPVSGLVAVLLLVLVLLFLTPLFYYLPLPMLAAVIVFSVGKLFDLAEMRRLGRLAPRELAVLLVTFGFTLFAGLQYGIAGGVVLSLVFVFMRAARPHLAELGRVAGTNAFRNVSRFTDAEVDPSLLIVRFDAELYFGNAEYFGDRILAMVEERGEQLEAVLLDAHTINDLDTTGLYALEQLYDQLERRELAFYLAGVIGPVRDRLFHAGLMQRMGVERYFLSIQDAIRYHRDRDVRRNWDLPAVQHD</sequence>
<dbReference type="NCBIfam" id="TIGR00815">
    <property type="entry name" value="sulP"/>
    <property type="match status" value="1"/>
</dbReference>